<dbReference type="InterPro" id="IPR044991">
    <property type="entry name" value="TET_plant"/>
</dbReference>
<sequence>MVRASNFIITFLNCVTLLASLVCLGFSIWFGFNNSATLCEKVLQKPLLLLGLCLLAISVLGLVGSSCRVTFIMWIYLFVLFLLIVGLLCFTLFTILVTNKNVSKALSGKGYKEMKTGDYTKWLQKYVVNEENWKEIKSCLVDTKFCQRIPTGKGEKFYKYNLSATQSSCCKPPTHCGLEFHNATYWTMPKTGPAVADNDCKTWSNVQSKLCYNCQSCKMAFLDHIKNDWNILSFVNLGLLLFVLFVYGVGCCAFRNNKAKRHHKKKQCPA</sequence>
<protein>
    <recommendedName>
        <fullName evidence="9">Tetraspanin-8</fullName>
    </recommendedName>
</protein>
<comment type="similarity">
    <text evidence="2">Belongs to the tetraspanin (TM4SF) family.</text>
</comment>
<evidence type="ECO:0000313" key="7">
    <source>
        <dbReference type="EMBL" id="PHT47756.1"/>
    </source>
</evidence>
<keyword evidence="3 6" id="KW-0812">Transmembrane</keyword>
<reference evidence="8" key="2">
    <citation type="journal article" date="2017" name="J. Anim. Genet.">
        <title>Multiple reference genome sequences of hot pepper reveal the massive evolution of plant disease resistance genes by retroduplication.</title>
        <authorList>
            <person name="Kim S."/>
            <person name="Park J."/>
            <person name="Yeom S.-I."/>
            <person name="Kim Y.-M."/>
            <person name="Seo E."/>
            <person name="Kim K.-T."/>
            <person name="Kim M.-S."/>
            <person name="Lee J.M."/>
            <person name="Cheong K."/>
            <person name="Shin H.-S."/>
            <person name="Kim S.-B."/>
            <person name="Han K."/>
            <person name="Lee J."/>
            <person name="Park M."/>
            <person name="Lee H.-A."/>
            <person name="Lee H.-Y."/>
            <person name="Lee Y."/>
            <person name="Oh S."/>
            <person name="Lee J.H."/>
            <person name="Choi E."/>
            <person name="Choi E."/>
            <person name="Lee S.E."/>
            <person name="Jeon J."/>
            <person name="Kim H."/>
            <person name="Choi G."/>
            <person name="Song H."/>
            <person name="Lee J."/>
            <person name="Lee S.-C."/>
            <person name="Kwon J.-K."/>
            <person name="Lee H.-Y."/>
            <person name="Koo N."/>
            <person name="Hong Y."/>
            <person name="Kim R.W."/>
            <person name="Kang W.-H."/>
            <person name="Huh J.H."/>
            <person name="Kang B.-C."/>
            <person name="Yang T.-J."/>
            <person name="Lee Y.-H."/>
            <person name="Bennetzen J.L."/>
            <person name="Choi D."/>
        </authorList>
    </citation>
    <scope>NUCLEOTIDE SEQUENCE [LARGE SCALE GENOMIC DNA]</scope>
    <source>
        <strain evidence="8">cv. PBC81</strain>
    </source>
</reference>
<evidence type="ECO:0000256" key="1">
    <source>
        <dbReference type="ARBA" id="ARBA00004141"/>
    </source>
</evidence>
<gene>
    <name evidence="7" type="ORF">CQW23_11964</name>
</gene>
<evidence type="ECO:0008006" key="9">
    <source>
        <dbReference type="Google" id="ProtNLM"/>
    </source>
</evidence>
<dbReference type="OrthoDB" id="672773at2759"/>
<evidence type="ECO:0000256" key="4">
    <source>
        <dbReference type="ARBA" id="ARBA00022989"/>
    </source>
</evidence>
<keyword evidence="4 6" id="KW-1133">Transmembrane helix</keyword>
<dbReference type="GO" id="GO:0016020">
    <property type="term" value="C:membrane"/>
    <property type="evidence" value="ECO:0007669"/>
    <property type="project" value="UniProtKB-SubCell"/>
</dbReference>
<evidence type="ECO:0000256" key="3">
    <source>
        <dbReference type="ARBA" id="ARBA00022692"/>
    </source>
</evidence>
<dbReference type="AlphaFoldDB" id="A0A2G2WR83"/>
<proteinExistence type="inferred from homology"/>
<dbReference type="GO" id="GO:0009734">
    <property type="term" value="P:auxin-activated signaling pathway"/>
    <property type="evidence" value="ECO:0007669"/>
    <property type="project" value="InterPro"/>
</dbReference>
<keyword evidence="8" id="KW-1185">Reference proteome</keyword>
<reference evidence="7 8" key="1">
    <citation type="journal article" date="2017" name="Genome Biol.">
        <title>New reference genome sequences of hot pepper reveal the massive evolution of plant disease-resistance genes by retroduplication.</title>
        <authorList>
            <person name="Kim S."/>
            <person name="Park J."/>
            <person name="Yeom S.I."/>
            <person name="Kim Y.M."/>
            <person name="Seo E."/>
            <person name="Kim K.T."/>
            <person name="Kim M.S."/>
            <person name="Lee J.M."/>
            <person name="Cheong K."/>
            <person name="Shin H.S."/>
            <person name="Kim S.B."/>
            <person name="Han K."/>
            <person name="Lee J."/>
            <person name="Park M."/>
            <person name="Lee H.A."/>
            <person name="Lee H.Y."/>
            <person name="Lee Y."/>
            <person name="Oh S."/>
            <person name="Lee J.H."/>
            <person name="Choi E."/>
            <person name="Choi E."/>
            <person name="Lee S.E."/>
            <person name="Jeon J."/>
            <person name="Kim H."/>
            <person name="Choi G."/>
            <person name="Song H."/>
            <person name="Lee J."/>
            <person name="Lee S.C."/>
            <person name="Kwon J.K."/>
            <person name="Lee H.Y."/>
            <person name="Koo N."/>
            <person name="Hong Y."/>
            <person name="Kim R.W."/>
            <person name="Kang W.H."/>
            <person name="Huh J.H."/>
            <person name="Kang B.C."/>
            <person name="Yang T.J."/>
            <person name="Lee Y.H."/>
            <person name="Bennetzen J.L."/>
            <person name="Choi D."/>
        </authorList>
    </citation>
    <scope>NUCLEOTIDE SEQUENCE [LARGE SCALE GENOMIC DNA]</scope>
    <source>
        <strain evidence="8">cv. PBC81</strain>
    </source>
</reference>
<dbReference type="Proteomes" id="UP000224567">
    <property type="component" value="Unassembled WGS sequence"/>
</dbReference>
<feature type="transmembrane region" description="Helical" evidence="6">
    <location>
        <begin position="7"/>
        <end position="30"/>
    </location>
</feature>
<comment type="subcellular location">
    <subcellularLocation>
        <location evidence="1">Membrane</location>
        <topology evidence="1">Multi-pass membrane protein</topology>
    </subcellularLocation>
</comment>
<evidence type="ECO:0000256" key="6">
    <source>
        <dbReference type="SAM" id="Phobius"/>
    </source>
</evidence>
<name>A0A2G2WR83_CAPBA</name>
<accession>A0A2G2WR83</accession>
<evidence type="ECO:0000256" key="2">
    <source>
        <dbReference type="ARBA" id="ARBA00006840"/>
    </source>
</evidence>
<dbReference type="STRING" id="33114.A0A2G2WR83"/>
<dbReference type="Pfam" id="PF00335">
    <property type="entry name" value="Tetraspanin"/>
    <property type="match status" value="1"/>
</dbReference>
<evidence type="ECO:0000256" key="5">
    <source>
        <dbReference type="ARBA" id="ARBA00023136"/>
    </source>
</evidence>
<dbReference type="PANTHER" id="PTHR32191">
    <property type="entry name" value="TETRASPANIN-8-RELATED"/>
    <property type="match status" value="1"/>
</dbReference>
<dbReference type="EMBL" id="MLFT02000005">
    <property type="protein sequence ID" value="PHT47756.1"/>
    <property type="molecule type" value="Genomic_DNA"/>
</dbReference>
<feature type="transmembrane region" description="Helical" evidence="6">
    <location>
        <begin position="75"/>
        <end position="97"/>
    </location>
</feature>
<evidence type="ECO:0000313" key="8">
    <source>
        <dbReference type="Proteomes" id="UP000224567"/>
    </source>
</evidence>
<keyword evidence="5 6" id="KW-0472">Membrane</keyword>
<organism evidence="7 8">
    <name type="scientific">Capsicum baccatum</name>
    <name type="common">Peruvian pepper</name>
    <dbReference type="NCBI Taxonomy" id="33114"/>
    <lineage>
        <taxon>Eukaryota</taxon>
        <taxon>Viridiplantae</taxon>
        <taxon>Streptophyta</taxon>
        <taxon>Embryophyta</taxon>
        <taxon>Tracheophyta</taxon>
        <taxon>Spermatophyta</taxon>
        <taxon>Magnoliopsida</taxon>
        <taxon>eudicotyledons</taxon>
        <taxon>Gunneridae</taxon>
        <taxon>Pentapetalae</taxon>
        <taxon>asterids</taxon>
        <taxon>lamiids</taxon>
        <taxon>Solanales</taxon>
        <taxon>Solanaceae</taxon>
        <taxon>Solanoideae</taxon>
        <taxon>Capsiceae</taxon>
        <taxon>Capsicum</taxon>
    </lineage>
</organism>
<feature type="transmembrane region" description="Helical" evidence="6">
    <location>
        <begin position="42"/>
        <end position="63"/>
    </location>
</feature>
<dbReference type="InterPro" id="IPR018499">
    <property type="entry name" value="Tetraspanin/Peripherin"/>
</dbReference>
<feature type="transmembrane region" description="Helical" evidence="6">
    <location>
        <begin position="231"/>
        <end position="254"/>
    </location>
</feature>
<comment type="caution">
    <text evidence="7">The sequence shown here is derived from an EMBL/GenBank/DDBJ whole genome shotgun (WGS) entry which is preliminary data.</text>
</comment>